<dbReference type="AlphaFoldDB" id="A0A3U4W920"/>
<protein>
    <submittedName>
        <fullName evidence="1">Uncharacterized protein</fullName>
    </submittedName>
</protein>
<name>A0A3U4W920_SALET</name>
<evidence type="ECO:0000313" key="1">
    <source>
        <dbReference type="EMBL" id="HAB2269543.1"/>
    </source>
</evidence>
<comment type="caution">
    <text evidence="1">The sequence shown here is derived from an EMBL/GenBank/DDBJ whole genome shotgun (WGS) entry which is preliminary data.</text>
</comment>
<proteinExistence type="predicted"/>
<reference evidence="1" key="1">
    <citation type="journal article" date="2018" name="Genome Biol.">
        <title>SKESA: strategic k-mer extension for scrupulous assemblies.</title>
        <authorList>
            <person name="Souvorov A."/>
            <person name="Agarwala R."/>
            <person name="Lipman D.J."/>
        </authorList>
    </citation>
    <scope>NUCLEOTIDE SEQUENCE</scope>
    <source>
        <strain evidence="1">Salmonella enterica</strain>
    </source>
</reference>
<dbReference type="EMBL" id="DAAGAO010000001">
    <property type="protein sequence ID" value="HAB2269543.1"/>
    <property type="molecule type" value="Genomic_DNA"/>
</dbReference>
<gene>
    <name evidence="1" type="ORF">GB338_00700</name>
</gene>
<accession>A0A3U4W920</accession>
<reference evidence="1" key="2">
    <citation type="submission" date="2019-10" db="EMBL/GenBank/DDBJ databases">
        <authorList>
            <consortium name="NCBI Pathogen Detection Project"/>
        </authorList>
    </citation>
    <scope>NUCLEOTIDE SEQUENCE</scope>
    <source>
        <strain evidence="1">Salmonella enterica</strain>
    </source>
</reference>
<sequence>MRFHIICGGLITEVYDDHEKKVGSVSMSKQQKHATKPFSDGKNFYPSFNEALIALLKRKRVNIRGAIG</sequence>
<organism evidence="1">
    <name type="scientific">Salmonella enterica I</name>
    <dbReference type="NCBI Taxonomy" id="59201"/>
    <lineage>
        <taxon>Bacteria</taxon>
        <taxon>Pseudomonadati</taxon>
        <taxon>Pseudomonadota</taxon>
        <taxon>Gammaproteobacteria</taxon>
        <taxon>Enterobacterales</taxon>
        <taxon>Enterobacteriaceae</taxon>
        <taxon>Salmonella</taxon>
    </lineage>
</organism>